<name>A0ABN6QZ30_STRNI</name>
<accession>A0ABN6QZ30</accession>
<evidence type="ECO:0000256" key="1">
    <source>
        <dbReference type="SAM" id="MobiDB-lite"/>
    </source>
</evidence>
<evidence type="ECO:0000256" key="2">
    <source>
        <dbReference type="SAM" id="SignalP"/>
    </source>
</evidence>
<feature type="region of interest" description="Disordered" evidence="1">
    <location>
        <begin position="31"/>
        <end position="104"/>
    </location>
</feature>
<feature type="signal peptide" evidence="2">
    <location>
        <begin position="1"/>
        <end position="19"/>
    </location>
</feature>
<organism evidence="3 4">
    <name type="scientific">Streptomyces nigrescens</name>
    <dbReference type="NCBI Taxonomy" id="1920"/>
    <lineage>
        <taxon>Bacteria</taxon>
        <taxon>Bacillati</taxon>
        <taxon>Actinomycetota</taxon>
        <taxon>Actinomycetes</taxon>
        <taxon>Kitasatosporales</taxon>
        <taxon>Streptomycetaceae</taxon>
        <taxon>Streptomyces</taxon>
    </lineage>
</organism>
<evidence type="ECO:0000313" key="3">
    <source>
        <dbReference type="EMBL" id="BDM70966.1"/>
    </source>
</evidence>
<gene>
    <name evidence="3" type="ORF">HEK616_44530</name>
</gene>
<feature type="compositionally biased region" description="Low complexity" evidence="1">
    <location>
        <begin position="41"/>
        <end position="61"/>
    </location>
</feature>
<evidence type="ECO:0000313" key="4">
    <source>
        <dbReference type="Proteomes" id="UP001059597"/>
    </source>
</evidence>
<proteinExistence type="predicted"/>
<feature type="compositionally biased region" description="Acidic residues" evidence="1">
    <location>
        <begin position="87"/>
        <end position="99"/>
    </location>
</feature>
<sequence>MSRAISIATNLAVAVAATAVGCMTVVTLAPGNPDDGTSRFRAASTPAAAAGPDGSAARAATSALGIRSGRPGTSGPAGPDAVAEPDAVTEPDSEAEPDAETMGGRIEVTAPPAGLSYRPHGSLPVAWRNSTGQQVDVWLNAGMGHGRPPQRLAVVAPKAGDGPTGEALVTLPQVPPGPHYFLEVATAGDGTVHAFSKTFAITG</sequence>
<dbReference type="Proteomes" id="UP001059597">
    <property type="component" value="Chromosome"/>
</dbReference>
<keyword evidence="4" id="KW-1185">Reference proteome</keyword>
<keyword evidence="2" id="KW-0732">Signal</keyword>
<dbReference type="RefSeq" id="WP_261954634.1">
    <property type="nucleotide sequence ID" value="NZ_AP026073.1"/>
</dbReference>
<dbReference type="PROSITE" id="PS51257">
    <property type="entry name" value="PROKAR_LIPOPROTEIN"/>
    <property type="match status" value="1"/>
</dbReference>
<reference evidence="3" key="1">
    <citation type="submission" date="2022-06" db="EMBL/GenBank/DDBJ databases">
        <title>Complete genome sequence of Streptomyces nigrescens HEK616.</title>
        <authorList>
            <person name="Asamizu S."/>
            <person name="Onaka H."/>
        </authorList>
    </citation>
    <scope>NUCLEOTIDE SEQUENCE</scope>
    <source>
        <strain evidence="3">HEK616</strain>
    </source>
</reference>
<feature type="chain" id="PRO_5045317823" evidence="2">
    <location>
        <begin position="20"/>
        <end position="203"/>
    </location>
</feature>
<dbReference type="EMBL" id="AP026073">
    <property type="protein sequence ID" value="BDM70966.1"/>
    <property type="molecule type" value="Genomic_DNA"/>
</dbReference>
<protein>
    <submittedName>
        <fullName evidence="3">Uncharacterized protein</fullName>
    </submittedName>
</protein>